<accession>A0A0F2MFR2</accession>
<dbReference type="VEuPathDB" id="FungiDB:SPSK_07837"/>
<dbReference type="GO" id="GO:0016020">
    <property type="term" value="C:membrane"/>
    <property type="evidence" value="ECO:0007669"/>
    <property type="project" value="TreeGrafter"/>
</dbReference>
<organism evidence="3 4">
    <name type="scientific">Sporothrix schenckii 1099-18</name>
    <dbReference type="NCBI Taxonomy" id="1397361"/>
    <lineage>
        <taxon>Eukaryota</taxon>
        <taxon>Fungi</taxon>
        <taxon>Dikarya</taxon>
        <taxon>Ascomycota</taxon>
        <taxon>Pezizomycotina</taxon>
        <taxon>Sordariomycetes</taxon>
        <taxon>Sordariomycetidae</taxon>
        <taxon>Ophiostomatales</taxon>
        <taxon>Ophiostomataceae</taxon>
        <taxon>Sporothrix</taxon>
    </lineage>
</organism>
<dbReference type="InterPro" id="IPR050266">
    <property type="entry name" value="AB_hydrolase_sf"/>
</dbReference>
<dbReference type="Gene3D" id="3.40.50.1820">
    <property type="entry name" value="alpha/beta hydrolase"/>
    <property type="match status" value="1"/>
</dbReference>
<dbReference type="PRINTS" id="PR00412">
    <property type="entry name" value="EPOXHYDRLASE"/>
</dbReference>
<sequence>MSLQFIENDGGKLAVETRGPANAPLVVCSPGLGDTRDAYYNVADQLVAAGYRVALVDLRGQGDASTGFRSYGDSETASDLIKVVETLAPGGGRAVLAGGSMSGGAATIAAGQRPDLVAGVVLLGAFLRNGSAGAVLRFIMYLLFLRPWGPSMWKMYATTLWPGLGPDGAKARAARSTRLLTRKADPASSGSTESRWAAFQSLMGTIDHDKDVAPWLPKVKTQPALVVVGDKDPDWSQPVEEAAWVASQFAAGATTTLVVEGVGHAPQYEKPDVVGPEMVRFLNGLRQGDSFKMSV</sequence>
<protein>
    <recommendedName>
        <fullName evidence="2">AB hydrolase-1 domain-containing protein</fullName>
    </recommendedName>
</protein>
<dbReference type="InterPro" id="IPR000639">
    <property type="entry name" value="Epox_hydrolase-like"/>
</dbReference>
<keyword evidence="1" id="KW-0378">Hydrolase</keyword>
<dbReference type="InterPro" id="IPR029058">
    <property type="entry name" value="AB_hydrolase_fold"/>
</dbReference>
<dbReference type="InterPro" id="IPR000073">
    <property type="entry name" value="AB_hydrolase_1"/>
</dbReference>
<evidence type="ECO:0000256" key="1">
    <source>
        <dbReference type="ARBA" id="ARBA00022801"/>
    </source>
</evidence>
<dbReference type="PANTHER" id="PTHR43798">
    <property type="entry name" value="MONOACYLGLYCEROL LIPASE"/>
    <property type="match status" value="1"/>
</dbReference>
<dbReference type="Pfam" id="PF12697">
    <property type="entry name" value="Abhydrolase_6"/>
    <property type="match status" value="1"/>
</dbReference>
<dbReference type="GeneID" id="27669769"/>
<evidence type="ECO:0000259" key="2">
    <source>
        <dbReference type="Pfam" id="PF12697"/>
    </source>
</evidence>
<dbReference type="AlphaFoldDB" id="A0A0F2MFR2"/>
<reference evidence="3 4" key="2">
    <citation type="journal article" date="2015" name="Eukaryot. Cell">
        <title>Asexual propagation of a virulent clone complex in a human and feline outbreak of sporotrichosis.</title>
        <authorList>
            <person name="Teixeira Mde M."/>
            <person name="Rodrigues A.M."/>
            <person name="Tsui C.K."/>
            <person name="de Almeida L.G."/>
            <person name="Van Diepeningen A.D."/>
            <person name="van den Ende B.G."/>
            <person name="Fernandes G.F."/>
            <person name="Kano R."/>
            <person name="Hamelin R.C."/>
            <person name="Lopes-Bezerra L.M."/>
            <person name="Vasconcelos A.T."/>
            <person name="de Hoog S."/>
            <person name="de Camargo Z.P."/>
            <person name="Felipe M.S."/>
        </authorList>
    </citation>
    <scope>NUCLEOTIDE SEQUENCE [LARGE SCALE GENOMIC DNA]</scope>
    <source>
        <strain evidence="3 4">1099-18</strain>
    </source>
</reference>
<feature type="domain" description="AB hydrolase-1" evidence="2">
    <location>
        <begin position="26"/>
        <end position="274"/>
    </location>
</feature>
<dbReference type="OrthoDB" id="408373at2759"/>
<gene>
    <name evidence="3" type="ORF">SPSK_07837</name>
</gene>
<dbReference type="PANTHER" id="PTHR43798:SF31">
    <property type="entry name" value="AB HYDROLASE SUPERFAMILY PROTEIN YCLE"/>
    <property type="match status" value="1"/>
</dbReference>
<dbReference type="KEGG" id="ssck:SPSK_07837"/>
<proteinExistence type="predicted"/>
<evidence type="ECO:0000313" key="4">
    <source>
        <dbReference type="Proteomes" id="UP000033710"/>
    </source>
</evidence>
<dbReference type="RefSeq" id="XP_016591209.1">
    <property type="nucleotide sequence ID" value="XM_016734492.1"/>
</dbReference>
<dbReference type="GO" id="GO:0016787">
    <property type="term" value="F:hydrolase activity"/>
    <property type="evidence" value="ECO:0007669"/>
    <property type="project" value="UniProtKB-KW"/>
</dbReference>
<dbReference type="SUPFAM" id="SSF53474">
    <property type="entry name" value="alpha/beta-Hydrolases"/>
    <property type="match status" value="1"/>
</dbReference>
<evidence type="ECO:0000313" key="3">
    <source>
        <dbReference type="EMBL" id="KJR88533.1"/>
    </source>
</evidence>
<dbReference type="Proteomes" id="UP000033710">
    <property type="component" value="Unassembled WGS sequence"/>
</dbReference>
<dbReference type="EMBL" id="AXCR01000004">
    <property type="protein sequence ID" value="KJR88533.1"/>
    <property type="molecule type" value="Genomic_DNA"/>
</dbReference>
<reference evidence="3 4" key="1">
    <citation type="journal article" date="2014" name="BMC Genomics">
        <title>Comparative genomics of the major fungal agents of human and animal Sporotrichosis: Sporothrix schenckii and Sporothrix brasiliensis.</title>
        <authorList>
            <person name="Teixeira M.M."/>
            <person name="de Almeida L.G."/>
            <person name="Kubitschek-Barreira P."/>
            <person name="Alves F.L."/>
            <person name="Kioshima E.S."/>
            <person name="Abadio A.K."/>
            <person name="Fernandes L."/>
            <person name="Derengowski L.S."/>
            <person name="Ferreira K.S."/>
            <person name="Souza R.C."/>
            <person name="Ruiz J.C."/>
            <person name="de Andrade N.C."/>
            <person name="Paes H.C."/>
            <person name="Nicola A.M."/>
            <person name="Albuquerque P."/>
            <person name="Gerber A.L."/>
            <person name="Martins V.P."/>
            <person name="Peconick L.D."/>
            <person name="Neto A.V."/>
            <person name="Chaucanez C.B."/>
            <person name="Silva P.A."/>
            <person name="Cunha O.L."/>
            <person name="de Oliveira F.F."/>
            <person name="dos Santos T.C."/>
            <person name="Barros A.L."/>
            <person name="Soares M.A."/>
            <person name="de Oliveira L.M."/>
            <person name="Marini M.M."/>
            <person name="Villalobos-Duno H."/>
            <person name="Cunha M.M."/>
            <person name="de Hoog S."/>
            <person name="da Silveira J.F."/>
            <person name="Henrissat B."/>
            <person name="Nino-Vega G.A."/>
            <person name="Cisalpino P.S."/>
            <person name="Mora-Montes H.M."/>
            <person name="Almeida S.R."/>
            <person name="Stajich J.E."/>
            <person name="Lopes-Bezerra L.M."/>
            <person name="Vasconcelos A.T."/>
            <person name="Felipe M.S."/>
        </authorList>
    </citation>
    <scope>NUCLEOTIDE SEQUENCE [LARGE SCALE GENOMIC DNA]</scope>
    <source>
        <strain evidence="3 4">1099-18</strain>
    </source>
</reference>
<comment type="caution">
    <text evidence="3">The sequence shown here is derived from an EMBL/GenBank/DDBJ whole genome shotgun (WGS) entry which is preliminary data.</text>
</comment>
<name>A0A0F2MFR2_SPOSC</name>